<dbReference type="SUPFAM" id="SSF141371">
    <property type="entry name" value="PilZ domain-like"/>
    <property type="match status" value="1"/>
</dbReference>
<reference evidence="3" key="1">
    <citation type="journal article" date="2015" name="Proc. Natl. Acad. Sci. U.S.A.">
        <title>Networks of energetic and metabolic interactions define dynamics in microbial communities.</title>
        <authorList>
            <person name="Embree M."/>
            <person name="Liu J.K."/>
            <person name="Al-Bassam M.M."/>
            <person name="Zengler K."/>
        </authorList>
    </citation>
    <scope>NUCLEOTIDE SEQUENCE</scope>
</reference>
<evidence type="ECO:0000313" key="3">
    <source>
        <dbReference type="EMBL" id="KUG03611.1"/>
    </source>
</evidence>
<proteinExistence type="predicted"/>
<dbReference type="GO" id="GO:0035438">
    <property type="term" value="F:cyclic-di-GMP binding"/>
    <property type="evidence" value="ECO:0007669"/>
    <property type="project" value="InterPro"/>
</dbReference>
<dbReference type="AlphaFoldDB" id="A0A0W8E4Q4"/>
<sequence>MENLKVNQLMEIVFEGDNFREYYPVRIENIDEKAIHMGMPMKQGGIVRLKIGQEIRCVFRNSNNQYYGFSTTITDIIKKPFPMLIAEKPSQMSTINQKRAYVRLEVTLPIQYRLIDDSNDSADDPEVFHNGHTVNISAGGVLFSTNMRLETQQHIEVKLYIPNYEPFCCQAKVLRVFDKVDSKRKYFWVAIQYEEISDAKRDRIFNYIFEKERELIKSAYKRQERML</sequence>
<feature type="domain" description="Type III secretion system flagellar brake protein YcgR PilZN" evidence="2">
    <location>
        <begin position="5"/>
        <end position="89"/>
    </location>
</feature>
<feature type="domain" description="PilZ" evidence="1">
    <location>
        <begin position="97"/>
        <end position="210"/>
    </location>
</feature>
<organism evidence="3">
    <name type="scientific">hydrocarbon metagenome</name>
    <dbReference type="NCBI Taxonomy" id="938273"/>
    <lineage>
        <taxon>unclassified sequences</taxon>
        <taxon>metagenomes</taxon>
        <taxon>ecological metagenomes</taxon>
    </lineage>
</organism>
<dbReference type="Pfam" id="PF07238">
    <property type="entry name" value="PilZ"/>
    <property type="match status" value="1"/>
</dbReference>
<dbReference type="EMBL" id="LNQE01001877">
    <property type="protein sequence ID" value="KUG03611.1"/>
    <property type="molecule type" value="Genomic_DNA"/>
</dbReference>
<dbReference type="InterPro" id="IPR009926">
    <property type="entry name" value="T3SS_YcgR_PilZN"/>
</dbReference>
<keyword evidence="3" id="KW-0969">Cilium</keyword>
<name>A0A0W8E4Q4_9ZZZZ</name>
<dbReference type="Pfam" id="PF12945">
    <property type="entry name" value="PilZNR"/>
    <property type="match status" value="1"/>
</dbReference>
<evidence type="ECO:0000259" key="2">
    <source>
        <dbReference type="Pfam" id="PF12945"/>
    </source>
</evidence>
<dbReference type="Gene3D" id="2.40.10.220">
    <property type="entry name" value="predicted glycosyltransferase like domains"/>
    <property type="match status" value="1"/>
</dbReference>
<protein>
    <submittedName>
        <fullName evidence="3">Flagellar protein</fullName>
    </submittedName>
</protein>
<evidence type="ECO:0000259" key="1">
    <source>
        <dbReference type="Pfam" id="PF07238"/>
    </source>
</evidence>
<dbReference type="InterPro" id="IPR009875">
    <property type="entry name" value="PilZ_domain"/>
</dbReference>
<gene>
    <name evidence="3" type="ORF">ASZ90_019044</name>
</gene>
<accession>A0A0W8E4Q4</accession>
<keyword evidence="3" id="KW-0282">Flagellum</keyword>
<keyword evidence="3" id="KW-0966">Cell projection</keyword>
<comment type="caution">
    <text evidence="3">The sequence shown here is derived from an EMBL/GenBank/DDBJ whole genome shotgun (WGS) entry which is preliminary data.</text>
</comment>